<dbReference type="EMBL" id="JAHQIW010006774">
    <property type="protein sequence ID" value="KAJ1370380.1"/>
    <property type="molecule type" value="Genomic_DNA"/>
</dbReference>
<comment type="caution">
    <text evidence="1">The sequence shown here is derived from an EMBL/GenBank/DDBJ whole genome shotgun (WGS) entry which is preliminary data.</text>
</comment>
<organism evidence="1 2">
    <name type="scientific">Parelaphostrongylus tenuis</name>
    <name type="common">Meningeal worm</name>
    <dbReference type="NCBI Taxonomy" id="148309"/>
    <lineage>
        <taxon>Eukaryota</taxon>
        <taxon>Metazoa</taxon>
        <taxon>Ecdysozoa</taxon>
        <taxon>Nematoda</taxon>
        <taxon>Chromadorea</taxon>
        <taxon>Rhabditida</taxon>
        <taxon>Rhabditina</taxon>
        <taxon>Rhabditomorpha</taxon>
        <taxon>Strongyloidea</taxon>
        <taxon>Metastrongylidae</taxon>
        <taxon>Parelaphostrongylus</taxon>
    </lineage>
</organism>
<dbReference type="Proteomes" id="UP001196413">
    <property type="component" value="Unassembled WGS sequence"/>
</dbReference>
<dbReference type="AlphaFoldDB" id="A0AAD5R6H9"/>
<protein>
    <submittedName>
        <fullName evidence="1">Uncharacterized protein</fullName>
    </submittedName>
</protein>
<proteinExistence type="predicted"/>
<accession>A0AAD5R6H9</accession>
<reference evidence="1" key="1">
    <citation type="submission" date="2021-06" db="EMBL/GenBank/DDBJ databases">
        <title>Parelaphostrongylus tenuis whole genome reference sequence.</title>
        <authorList>
            <person name="Garwood T.J."/>
            <person name="Larsen P.A."/>
            <person name="Fountain-Jones N.M."/>
            <person name="Garbe J.R."/>
            <person name="Macchietto M.G."/>
            <person name="Kania S.A."/>
            <person name="Gerhold R.W."/>
            <person name="Richards J.E."/>
            <person name="Wolf T.M."/>
        </authorList>
    </citation>
    <scope>NUCLEOTIDE SEQUENCE</scope>
    <source>
        <strain evidence="1">MNPRO001-30</strain>
        <tissue evidence="1">Meninges</tissue>
    </source>
</reference>
<gene>
    <name evidence="1" type="ORF">KIN20_032092</name>
</gene>
<evidence type="ECO:0000313" key="1">
    <source>
        <dbReference type="EMBL" id="KAJ1370380.1"/>
    </source>
</evidence>
<evidence type="ECO:0000313" key="2">
    <source>
        <dbReference type="Proteomes" id="UP001196413"/>
    </source>
</evidence>
<keyword evidence="2" id="KW-1185">Reference proteome</keyword>
<name>A0AAD5R6H9_PARTN</name>
<sequence>MSENRLESSLGKRGRLYANRMSNIVNGQGNEYMKHNGDNWLKQWRLKTLDESGET</sequence>